<dbReference type="Proteomes" id="UP000061382">
    <property type="component" value="Plasmid 1"/>
</dbReference>
<geneLocation type="plasmid" evidence="1 2">
    <name>1</name>
</geneLocation>
<evidence type="ECO:0000313" key="2">
    <source>
        <dbReference type="Proteomes" id="UP000061382"/>
    </source>
</evidence>
<evidence type="ECO:0008006" key="3">
    <source>
        <dbReference type="Google" id="ProtNLM"/>
    </source>
</evidence>
<reference evidence="1 2" key="1">
    <citation type="submission" date="2015-08" db="EMBL/GenBank/DDBJ databases">
        <title>Complete genome sequence of Rufibacter tibetensis strain 1351t, a radiation-resistant bacterium from tibet plateau.</title>
        <authorList>
            <person name="Dai J."/>
        </authorList>
    </citation>
    <scope>NUCLEOTIDE SEQUENCE [LARGE SCALE GENOMIC DNA]</scope>
    <source>
        <strain evidence="1 2">1351</strain>
        <plasmid evidence="1 2">1</plasmid>
    </source>
</reference>
<dbReference type="RefSeq" id="WP_062546124.1">
    <property type="nucleotide sequence ID" value="NZ_CP012644.1"/>
</dbReference>
<keyword evidence="2" id="KW-1185">Reference proteome</keyword>
<protein>
    <recommendedName>
        <fullName evidence="3">HEPN domain-containing protein</fullName>
    </recommendedName>
</protein>
<dbReference type="PATRIC" id="fig|512763.3.peg.4752"/>
<name>A0A0P0CI13_9BACT</name>
<keyword evidence="1" id="KW-0614">Plasmid</keyword>
<sequence>MERDIKKLREIQQSLEEVRDRGLVSLSTIQGLISKAREQIREMEAGQHQHPPFLRADKALREASQRALESYAEDAVYSAHAAVTVFLYEKGGL</sequence>
<proteinExistence type="predicted"/>
<gene>
    <name evidence="1" type="ORF">DC20_21615</name>
</gene>
<dbReference type="AlphaFoldDB" id="A0A0P0CI13"/>
<dbReference type="EMBL" id="CP012644">
    <property type="protein sequence ID" value="ALJ01661.1"/>
    <property type="molecule type" value="Genomic_DNA"/>
</dbReference>
<evidence type="ECO:0000313" key="1">
    <source>
        <dbReference type="EMBL" id="ALJ01661.1"/>
    </source>
</evidence>
<dbReference type="KEGG" id="rti:DC20_21615"/>
<accession>A0A0P0CI13</accession>
<dbReference type="OrthoDB" id="9861396at2"/>
<organism evidence="1 2">
    <name type="scientific">Rufibacter tibetensis</name>
    <dbReference type="NCBI Taxonomy" id="512763"/>
    <lineage>
        <taxon>Bacteria</taxon>
        <taxon>Pseudomonadati</taxon>
        <taxon>Bacteroidota</taxon>
        <taxon>Cytophagia</taxon>
        <taxon>Cytophagales</taxon>
        <taxon>Hymenobacteraceae</taxon>
        <taxon>Rufibacter</taxon>
    </lineage>
</organism>